<gene>
    <name evidence="6" type="ORF">OBO34_18320</name>
</gene>
<evidence type="ECO:0000259" key="5">
    <source>
        <dbReference type="PROSITE" id="PS51379"/>
    </source>
</evidence>
<reference evidence="6" key="1">
    <citation type="submission" date="2022-09" db="EMBL/GenBank/DDBJ databases">
        <title>Culturomic study of gut microbiota in children with autism spectrum disorder.</title>
        <authorList>
            <person name="Efimov B.A."/>
            <person name="Chaplin A.V."/>
            <person name="Sokolova S.R."/>
            <person name="Pikina A.P."/>
            <person name="Korzhanova M."/>
            <person name="Belova V."/>
            <person name="Korostin D."/>
        </authorList>
    </citation>
    <scope>NUCLEOTIDE SEQUENCE</scope>
    <source>
        <strain evidence="6">ASD5510</strain>
    </source>
</reference>
<dbReference type="GO" id="GO:0051536">
    <property type="term" value="F:iron-sulfur cluster binding"/>
    <property type="evidence" value="ECO:0007669"/>
    <property type="project" value="UniProtKB-KW"/>
</dbReference>
<dbReference type="PANTHER" id="PTHR43122:SF1">
    <property type="entry name" value="IRON-SULFUR-BINDING PROTEIN"/>
    <property type="match status" value="1"/>
</dbReference>
<dbReference type="PROSITE" id="PS51379">
    <property type="entry name" value="4FE4S_FER_2"/>
    <property type="match status" value="2"/>
</dbReference>
<accession>A0A9J6QXW7</accession>
<dbReference type="InterPro" id="IPR047964">
    <property type="entry name" value="EFR1-like"/>
</dbReference>
<evidence type="ECO:0000256" key="2">
    <source>
        <dbReference type="ARBA" id="ARBA00023004"/>
    </source>
</evidence>
<dbReference type="NCBIfam" id="NF038196">
    <property type="entry name" value="ferrodoxin_EFR1"/>
    <property type="match status" value="1"/>
</dbReference>
<feature type="domain" description="4Fe-4S ferredoxin-type" evidence="5">
    <location>
        <begin position="204"/>
        <end position="233"/>
    </location>
</feature>
<sequence>MYFSPTGTTEKIVRCVADVLADSGQTQVFDFTLPQARTEGKSFTQDDAVVFGVPVYAGRVPNVLLKYLDTVQGCGALAVPIVLYGNRNYDDALIELRNILEKNGFRTVAAAAFIGEHSFSKILAAGRPDEADMKLARDFASKIVLEDRGMIQVTGEDPIRGYYQPRDRKGVFIDIRKVKPLTADSCDNCKLCAHVCPMGSISMENVREFTGICIKCGACIKKCPQGAKYYEDEGYLYHKRELEEGYTRRAEPDLFL</sequence>
<dbReference type="Gene3D" id="3.40.50.360">
    <property type="match status" value="1"/>
</dbReference>
<evidence type="ECO:0000313" key="6">
    <source>
        <dbReference type="EMBL" id="MCU7380288.1"/>
    </source>
</evidence>
<keyword evidence="1" id="KW-0479">Metal-binding</keyword>
<proteinExistence type="predicted"/>
<dbReference type="SUPFAM" id="SSF54862">
    <property type="entry name" value="4Fe-4S ferredoxins"/>
    <property type="match status" value="1"/>
</dbReference>
<dbReference type="PROSITE" id="PS00198">
    <property type="entry name" value="4FE4S_FER_1"/>
    <property type="match status" value="2"/>
</dbReference>
<evidence type="ECO:0000256" key="1">
    <source>
        <dbReference type="ARBA" id="ARBA00022723"/>
    </source>
</evidence>
<dbReference type="InterPro" id="IPR017900">
    <property type="entry name" value="4Fe4S_Fe_S_CS"/>
</dbReference>
<feature type="domain" description="4Fe-4S ferredoxin-type" evidence="5">
    <location>
        <begin position="176"/>
        <end position="203"/>
    </location>
</feature>
<dbReference type="InterPro" id="IPR017896">
    <property type="entry name" value="4Fe4S_Fe-S-bd"/>
</dbReference>
<protein>
    <submittedName>
        <fullName evidence="6">EFR1 family ferrodoxin</fullName>
    </submittedName>
</protein>
<keyword evidence="2" id="KW-0408">Iron</keyword>
<dbReference type="Gene3D" id="3.30.70.20">
    <property type="match status" value="1"/>
</dbReference>
<dbReference type="InterPro" id="IPR008254">
    <property type="entry name" value="Flavodoxin/NO_synth"/>
</dbReference>
<evidence type="ECO:0000259" key="4">
    <source>
        <dbReference type="PROSITE" id="PS50902"/>
    </source>
</evidence>
<comment type="caution">
    <text evidence="6">The sequence shown here is derived from an EMBL/GenBank/DDBJ whole genome shotgun (WGS) entry which is preliminary data.</text>
</comment>
<evidence type="ECO:0000313" key="7">
    <source>
        <dbReference type="Proteomes" id="UP001065549"/>
    </source>
</evidence>
<feature type="domain" description="Flavodoxin-like" evidence="4">
    <location>
        <begin position="1"/>
        <end position="144"/>
    </location>
</feature>
<dbReference type="Proteomes" id="UP001065549">
    <property type="component" value="Unassembled WGS sequence"/>
</dbReference>
<dbReference type="Pfam" id="PF12724">
    <property type="entry name" value="Flavodoxin_5"/>
    <property type="match status" value="1"/>
</dbReference>
<dbReference type="InterPro" id="IPR029039">
    <property type="entry name" value="Flavoprotein-like_sf"/>
</dbReference>
<dbReference type="GO" id="GO:0010181">
    <property type="term" value="F:FMN binding"/>
    <property type="evidence" value="ECO:0007669"/>
    <property type="project" value="InterPro"/>
</dbReference>
<dbReference type="SUPFAM" id="SSF52218">
    <property type="entry name" value="Flavoproteins"/>
    <property type="match status" value="1"/>
</dbReference>
<dbReference type="EMBL" id="JAOSHN010000009">
    <property type="protein sequence ID" value="MCU7380288.1"/>
    <property type="molecule type" value="Genomic_DNA"/>
</dbReference>
<dbReference type="PANTHER" id="PTHR43122">
    <property type="entry name" value="FERREDOXIN SUBUNIT OF PYRUVATE:FLAVODOXIN OXIDOREDUCTASE-RELATED"/>
    <property type="match status" value="1"/>
</dbReference>
<dbReference type="GO" id="GO:0016651">
    <property type="term" value="F:oxidoreductase activity, acting on NAD(P)H"/>
    <property type="evidence" value="ECO:0007669"/>
    <property type="project" value="UniProtKB-ARBA"/>
</dbReference>
<keyword evidence="3" id="KW-0411">Iron-sulfur</keyword>
<evidence type="ECO:0000256" key="3">
    <source>
        <dbReference type="ARBA" id="ARBA00023014"/>
    </source>
</evidence>
<name>A0A9J6QXW7_9FIRM</name>
<dbReference type="Pfam" id="PF13187">
    <property type="entry name" value="Fer4_9"/>
    <property type="match status" value="1"/>
</dbReference>
<dbReference type="InterPro" id="IPR026816">
    <property type="entry name" value="Flavodoxin_dom"/>
</dbReference>
<dbReference type="AlphaFoldDB" id="A0A9J6QXW7"/>
<dbReference type="GO" id="GO:0046872">
    <property type="term" value="F:metal ion binding"/>
    <property type="evidence" value="ECO:0007669"/>
    <property type="project" value="UniProtKB-KW"/>
</dbReference>
<dbReference type="RefSeq" id="WP_253021328.1">
    <property type="nucleotide sequence ID" value="NZ_JAJAGH010000001.1"/>
</dbReference>
<keyword evidence="7" id="KW-1185">Reference proteome</keyword>
<organism evidence="6 7">
    <name type="scientific">Hominibacterium faecale</name>
    <dbReference type="NCBI Taxonomy" id="2839743"/>
    <lineage>
        <taxon>Bacteria</taxon>
        <taxon>Bacillati</taxon>
        <taxon>Bacillota</taxon>
        <taxon>Clostridia</taxon>
        <taxon>Peptostreptococcales</taxon>
        <taxon>Anaerovoracaceae</taxon>
        <taxon>Hominibacterium</taxon>
    </lineage>
</organism>
<dbReference type="PROSITE" id="PS50902">
    <property type="entry name" value="FLAVODOXIN_LIKE"/>
    <property type="match status" value="1"/>
</dbReference>